<dbReference type="PANTHER" id="PTHR42693:SF33">
    <property type="entry name" value="ARYLSULFATASE"/>
    <property type="match status" value="1"/>
</dbReference>
<evidence type="ECO:0000313" key="6">
    <source>
        <dbReference type="EMBL" id="RSH93040.1"/>
    </source>
</evidence>
<dbReference type="PROSITE" id="PS00149">
    <property type="entry name" value="SULFATASE_2"/>
    <property type="match status" value="1"/>
</dbReference>
<dbReference type="Pfam" id="PF00884">
    <property type="entry name" value="Sulfatase"/>
    <property type="match status" value="1"/>
</dbReference>
<comment type="similarity">
    <text evidence="1">Belongs to the sulfatase family.</text>
</comment>
<keyword evidence="2" id="KW-0479">Metal-binding</keyword>
<evidence type="ECO:0000259" key="5">
    <source>
        <dbReference type="Pfam" id="PF00884"/>
    </source>
</evidence>
<dbReference type="SUPFAM" id="SSF53649">
    <property type="entry name" value="Alkaline phosphatase-like"/>
    <property type="match status" value="1"/>
</dbReference>
<evidence type="ECO:0000256" key="2">
    <source>
        <dbReference type="ARBA" id="ARBA00022723"/>
    </source>
</evidence>
<dbReference type="OrthoDB" id="103349at2759"/>
<evidence type="ECO:0000313" key="7">
    <source>
        <dbReference type="Proteomes" id="UP000279259"/>
    </source>
</evidence>
<keyword evidence="4" id="KW-0106">Calcium</keyword>
<name>A0A427YPQ8_9TREE</name>
<dbReference type="InterPro" id="IPR024607">
    <property type="entry name" value="Sulfatase_CS"/>
</dbReference>
<dbReference type="InterPro" id="IPR000917">
    <property type="entry name" value="Sulfatase_N"/>
</dbReference>
<dbReference type="AlphaFoldDB" id="A0A427YPQ8"/>
<evidence type="ECO:0000256" key="1">
    <source>
        <dbReference type="ARBA" id="ARBA00008779"/>
    </source>
</evidence>
<comment type="caution">
    <text evidence="6">The sequence shown here is derived from an EMBL/GenBank/DDBJ whole genome shotgun (WGS) entry which is preliminary data.</text>
</comment>
<keyword evidence="7" id="KW-1185">Reference proteome</keyword>
<dbReference type="GO" id="GO:0004065">
    <property type="term" value="F:arylsulfatase activity"/>
    <property type="evidence" value="ECO:0007669"/>
    <property type="project" value="TreeGrafter"/>
</dbReference>
<protein>
    <recommendedName>
        <fullName evidence="5">Sulfatase N-terminal domain-containing protein</fullName>
    </recommendedName>
</protein>
<evidence type="ECO:0000256" key="4">
    <source>
        <dbReference type="ARBA" id="ARBA00022837"/>
    </source>
</evidence>
<proteinExistence type="inferred from homology"/>
<dbReference type="Proteomes" id="UP000279259">
    <property type="component" value="Unassembled WGS sequence"/>
</dbReference>
<feature type="domain" description="Sulfatase N-terminal" evidence="5">
    <location>
        <begin position="5"/>
        <end position="336"/>
    </location>
</feature>
<dbReference type="EMBL" id="RSCD01000004">
    <property type="protein sequence ID" value="RSH93040.1"/>
    <property type="molecule type" value="Genomic_DNA"/>
</dbReference>
<dbReference type="InterPro" id="IPR050738">
    <property type="entry name" value="Sulfatase"/>
</dbReference>
<keyword evidence="3" id="KW-0378">Hydrolase</keyword>
<dbReference type="PANTHER" id="PTHR42693">
    <property type="entry name" value="ARYLSULFATASE FAMILY MEMBER"/>
    <property type="match status" value="1"/>
</dbReference>
<accession>A0A427YPQ8</accession>
<evidence type="ECO:0000256" key="3">
    <source>
        <dbReference type="ARBA" id="ARBA00022801"/>
    </source>
</evidence>
<dbReference type="GO" id="GO:0046872">
    <property type="term" value="F:metal ion binding"/>
    <property type="evidence" value="ECO:0007669"/>
    <property type="project" value="UniProtKB-KW"/>
</dbReference>
<organism evidence="6 7">
    <name type="scientific">Saitozyma podzolica</name>
    <dbReference type="NCBI Taxonomy" id="1890683"/>
    <lineage>
        <taxon>Eukaryota</taxon>
        <taxon>Fungi</taxon>
        <taxon>Dikarya</taxon>
        <taxon>Basidiomycota</taxon>
        <taxon>Agaricomycotina</taxon>
        <taxon>Tremellomycetes</taxon>
        <taxon>Tremellales</taxon>
        <taxon>Trimorphomycetaceae</taxon>
        <taxon>Saitozyma</taxon>
    </lineage>
</organism>
<sequence length="388" mass="43347">MPGQPNLLIIIADDLGFSDIGCYGGEISTPNLDELAQQGIRLLNYHTAAACSPTRAMVLSGTDAHLGGLGCLIEYKAHPLRRKRWAGKAGYEGFLNQDVACLPEVLEDNGYNTILSGKWHLGMRKDHGPWSRGFQKSFTMLPGCSNHYGWEPVVEDNRPGMLMGGRPVHAEDGVHLKIEPNRNEDHEGFYSSDKYAHKMIQYLSQRTAEEKEKPFFGYLAYSAPHWPLQAPKATMAKYRGIYDNGPHALRQRRLAKLVEMGLVGRDVVPHEIVAPELSEWDKFDGYKRKCSARAMEAYAAMVDRMDHSIGKVLDHLRQTGEYENTMIIFMSDNGAEGAALEAIPVLGEKIKEAIHKYYDNSLDNIGAWNSFAWLGPLWAQASTAPSRL</sequence>
<dbReference type="Gene3D" id="3.40.720.10">
    <property type="entry name" value="Alkaline Phosphatase, subunit A"/>
    <property type="match status" value="1"/>
</dbReference>
<gene>
    <name evidence="6" type="ORF">EHS25_007393</name>
</gene>
<dbReference type="InterPro" id="IPR017850">
    <property type="entry name" value="Alkaline_phosphatase_core_sf"/>
</dbReference>
<dbReference type="STRING" id="1890683.A0A427YPQ8"/>
<reference evidence="6 7" key="1">
    <citation type="submission" date="2018-11" db="EMBL/GenBank/DDBJ databases">
        <title>Genome sequence of Saitozyma podzolica DSM 27192.</title>
        <authorList>
            <person name="Aliyu H."/>
            <person name="Gorte O."/>
            <person name="Ochsenreither K."/>
        </authorList>
    </citation>
    <scope>NUCLEOTIDE SEQUENCE [LARGE SCALE GENOMIC DNA]</scope>
    <source>
        <strain evidence="6 7">DSM 27192</strain>
    </source>
</reference>